<sequence length="1376" mass="158414">MSVMSKHDTETMAAGRKYPFLREDKFPSCEALFIGTHCVGRDLDRVRMFPKGDEYLLTSSRFRLVQLQKKPIMAKEQMRENDSPSETIPSDLPAFSKSFWYHPMRYKLDMDQFRSSTGSETHAVRVPRLANRSITKTTGSQNGHYQFAVRCAPALRAQNTIRLDDRLDDSSNVSEQREAWRNEQLAGAVENAQKRSENQDFRSLLSAATRCILRGRCLTLINADSRCLGLIDGCEALYIEGALSVCAQHEREVHELRIRVRDLEAHRDQLLKETGDLQLQTRLAEESRDGNRSELLELARRVRTAEEANDAARRECVELRQRIAEVEREKNALDVSNDELRRQLKTAEMERVELVRMTNVTRSQLQGTEMDRTTAERRVADLQDNLKEVTTSAAEARREAVELRNQLKKVTFERDSLDQEISELRHALKDSNAKEEISRRDKAGLKQRLLDLDNSKSALQSEVNSLTRQVTELEDALRNRERAANQATEEWHRDFRCLEESKKTLEKKIDQSHLIIGELRTSLTETQTHLHGVEAELSDTLVARQEAETRLSAIHSILRRLLGFRQSQYLGLPDKTDTPQQEPDISPTDLMDDTEEDKSRKTGPRSMELFELDSQTQRSEEDGDSDLALKRVAERVLRSRLTTRSHTALRPRTRGFRRPQYDSSELYPPFIRRVRSSIRQRRSKSISPPRIKMGSITDRPTSVERNLDSPHKLGYAASEALESGPMGTTSELVLANISTQWQQSLRTHLGSIRYRGLPGSDLDPEAVRMVLREFLRHLVEIERDRDSKDIKARLSEEQLFDLRRQVTDREQRIGQLQSTLNGIEHDKLGIMDQLRSMKAAISEQEALMCKRDKEYDTAKDKLAVVEQQLALCEAEKMQLHARLDKLKSSETWLDEDRRQLLRSLDDAETRYTEAEVARRRLEGDLKRTRVTLGELEQDKQTLQTRIEALTRQNAELESKLFNLQAECDQLTRALNQTNTRVNELKDQLDRERSDEARLKEQLAEVHRRMEQAHKGASATDQEKRLLQERLETSRASLSETKSQLHEALERLQELQMETSDSSLRRAELETQLRQMTNLATETQQTTNDLQSRLTALQSEHTKITEQNTELQRSLNNLGLEKHEVECELNRLRKERNQWKKTVDRVERERNRDEEISGKIQSENKALIQSVRRLEDENLDLRRDLQKAQALLAQQEETRALRMTEINSKQRSELEAELERQRLALQQAEKTLQVKERSHRHRIRGLEEQETFPLGQYKPTIAPSRYDPYYFQVTGSIPSQLDRTYGVGGRFFQRESGASLATSQPASGISKSDNLRPAGSGEKQRRKPAEEAPRSEEASSSQFSRPSGATRPQTESPTGGGNRSTSESAQRQSSDKS</sequence>
<dbReference type="GO" id="GO:0008017">
    <property type="term" value="F:microtubule binding"/>
    <property type="evidence" value="ECO:0007669"/>
    <property type="project" value="TreeGrafter"/>
</dbReference>
<dbReference type="PANTHER" id="PTHR18947:SF28">
    <property type="entry name" value="GIRDIN, ISOFORM A"/>
    <property type="match status" value="1"/>
</dbReference>
<feature type="compositionally biased region" description="Polar residues" evidence="2">
    <location>
        <begin position="1341"/>
        <end position="1376"/>
    </location>
</feature>
<dbReference type="GO" id="GO:0051959">
    <property type="term" value="F:dynein light intermediate chain binding"/>
    <property type="evidence" value="ECO:0007669"/>
    <property type="project" value="TreeGrafter"/>
</dbReference>
<feature type="coiled-coil region" evidence="1">
    <location>
        <begin position="1034"/>
        <end position="1237"/>
    </location>
</feature>
<dbReference type="Gene3D" id="1.10.287.1490">
    <property type="match status" value="2"/>
</dbReference>
<feature type="compositionally biased region" description="Basic and acidic residues" evidence="2">
    <location>
        <begin position="1326"/>
        <end position="1336"/>
    </location>
</feature>
<feature type="compositionally biased region" description="Polar residues" evidence="2">
    <location>
        <begin position="1298"/>
        <end position="1311"/>
    </location>
</feature>
<dbReference type="PANTHER" id="PTHR18947">
    <property type="entry name" value="HOOK PROTEINS"/>
    <property type="match status" value="1"/>
</dbReference>
<keyword evidence="4" id="KW-1185">Reference proteome</keyword>
<reference evidence="3" key="1">
    <citation type="journal article" date="2011" name="Genome Biol.">
        <title>The draft genome of the carcinogenic human liver fluke Clonorchis sinensis.</title>
        <authorList>
            <person name="Wang X."/>
            <person name="Chen W."/>
            <person name="Huang Y."/>
            <person name="Sun J."/>
            <person name="Men J."/>
            <person name="Liu H."/>
            <person name="Luo F."/>
            <person name="Guo L."/>
            <person name="Lv X."/>
            <person name="Deng C."/>
            <person name="Zhou C."/>
            <person name="Fan Y."/>
            <person name="Li X."/>
            <person name="Huang L."/>
            <person name="Hu Y."/>
            <person name="Liang C."/>
            <person name="Hu X."/>
            <person name="Xu J."/>
            <person name="Yu X."/>
        </authorList>
    </citation>
    <scope>NUCLEOTIDE SEQUENCE [LARGE SCALE GENOMIC DNA]</scope>
    <source>
        <strain evidence="3">Henan</strain>
    </source>
</reference>
<evidence type="ECO:0000313" key="4">
    <source>
        <dbReference type="Proteomes" id="UP000008909"/>
    </source>
</evidence>
<feature type="region of interest" description="Disordered" evidence="2">
    <location>
        <begin position="1296"/>
        <end position="1376"/>
    </location>
</feature>
<dbReference type="GO" id="GO:0005815">
    <property type="term" value="C:microtubule organizing center"/>
    <property type="evidence" value="ECO:0007669"/>
    <property type="project" value="TreeGrafter"/>
</dbReference>
<dbReference type="GO" id="GO:0030705">
    <property type="term" value="P:cytoskeleton-dependent intracellular transport"/>
    <property type="evidence" value="ECO:0007669"/>
    <property type="project" value="TreeGrafter"/>
</dbReference>
<feature type="coiled-coil region" evidence="1">
    <location>
        <begin position="246"/>
        <end position="490"/>
    </location>
</feature>
<evidence type="ECO:0000313" key="3">
    <source>
        <dbReference type="EMBL" id="GAA56709.1"/>
    </source>
</evidence>
<feature type="coiled-coil region" evidence="1">
    <location>
        <begin position="855"/>
        <end position="1008"/>
    </location>
</feature>
<accession>G7YUS9</accession>
<proteinExistence type="predicted"/>
<evidence type="ECO:0000256" key="2">
    <source>
        <dbReference type="SAM" id="MobiDB-lite"/>
    </source>
</evidence>
<feature type="region of interest" description="Disordered" evidence="2">
    <location>
        <begin position="677"/>
        <end position="708"/>
    </location>
</feature>
<evidence type="ECO:0000256" key="1">
    <source>
        <dbReference type="SAM" id="Coils"/>
    </source>
</evidence>
<protein>
    <submittedName>
        <fullName evidence="3">Rootletin</fullName>
    </submittedName>
</protein>
<gene>
    <name evidence="3" type="ORF">CLF_111394</name>
</gene>
<dbReference type="EMBL" id="DF144348">
    <property type="protein sequence ID" value="GAA56709.1"/>
    <property type="molecule type" value="Genomic_DNA"/>
</dbReference>
<keyword evidence="1" id="KW-0175">Coiled coil</keyword>
<dbReference type="GO" id="GO:0031122">
    <property type="term" value="P:cytoplasmic microtubule organization"/>
    <property type="evidence" value="ECO:0007669"/>
    <property type="project" value="TreeGrafter"/>
</dbReference>
<dbReference type="GO" id="GO:0005737">
    <property type="term" value="C:cytoplasm"/>
    <property type="evidence" value="ECO:0007669"/>
    <property type="project" value="TreeGrafter"/>
</dbReference>
<dbReference type="SUPFAM" id="SSF57997">
    <property type="entry name" value="Tropomyosin"/>
    <property type="match status" value="2"/>
</dbReference>
<reference key="2">
    <citation type="submission" date="2011-10" db="EMBL/GenBank/DDBJ databases">
        <title>The genome and transcriptome sequence of Clonorchis sinensis provide insights into the carcinogenic liver fluke.</title>
        <authorList>
            <person name="Wang X."/>
            <person name="Huang Y."/>
            <person name="Chen W."/>
            <person name="Liu H."/>
            <person name="Guo L."/>
            <person name="Chen Y."/>
            <person name="Luo F."/>
            <person name="Zhou W."/>
            <person name="Sun J."/>
            <person name="Mao Q."/>
            <person name="Liang P."/>
            <person name="Zhou C."/>
            <person name="Tian Y."/>
            <person name="Men J."/>
            <person name="Lv X."/>
            <person name="Huang L."/>
            <person name="Zhou J."/>
            <person name="Hu Y."/>
            <person name="Li R."/>
            <person name="Zhang F."/>
            <person name="Lei H."/>
            <person name="Li X."/>
            <person name="Hu X."/>
            <person name="Liang C."/>
            <person name="Xu J."/>
            <person name="Wu Z."/>
            <person name="Yu X."/>
        </authorList>
    </citation>
    <scope>NUCLEOTIDE SEQUENCE</scope>
    <source>
        <strain>Henan</strain>
    </source>
</reference>
<name>G7YUS9_CLOSI</name>
<organism evidence="3 4">
    <name type="scientific">Clonorchis sinensis</name>
    <name type="common">Chinese liver fluke</name>
    <dbReference type="NCBI Taxonomy" id="79923"/>
    <lineage>
        <taxon>Eukaryota</taxon>
        <taxon>Metazoa</taxon>
        <taxon>Spiralia</taxon>
        <taxon>Lophotrochozoa</taxon>
        <taxon>Platyhelminthes</taxon>
        <taxon>Trematoda</taxon>
        <taxon>Digenea</taxon>
        <taxon>Opisthorchiida</taxon>
        <taxon>Opisthorchiata</taxon>
        <taxon>Opisthorchiidae</taxon>
        <taxon>Clonorchis</taxon>
    </lineage>
</organism>
<feature type="region of interest" description="Disordered" evidence="2">
    <location>
        <begin position="571"/>
        <end position="626"/>
    </location>
</feature>
<dbReference type="Proteomes" id="UP000008909">
    <property type="component" value="Unassembled WGS sequence"/>
</dbReference>